<dbReference type="Proteomes" id="UP001234178">
    <property type="component" value="Unassembled WGS sequence"/>
</dbReference>
<dbReference type="EMBL" id="JAOYFB010000001">
    <property type="protein sequence ID" value="KAK4003408.1"/>
    <property type="molecule type" value="Genomic_DNA"/>
</dbReference>
<protein>
    <recommendedName>
        <fullName evidence="3">FHA domain-containing protein</fullName>
    </recommendedName>
</protein>
<keyword evidence="2" id="KW-1185">Reference proteome</keyword>
<proteinExistence type="predicted"/>
<dbReference type="Gene3D" id="2.60.200.20">
    <property type="match status" value="1"/>
</dbReference>
<dbReference type="SUPFAM" id="SSF49879">
    <property type="entry name" value="SMAD/FHA domain"/>
    <property type="match status" value="1"/>
</dbReference>
<evidence type="ECO:0000313" key="1">
    <source>
        <dbReference type="EMBL" id="KAK4003408.1"/>
    </source>
</evidence>
<evidence type="ECO:0000313" key="2">
    <source>
        <dbReference type="Proteomes" id="UP001234178"/>
    </source>
</evidence>
<comment type="caution">
    <text evidence="1">The sequence shown here is derived from an EMBL/GenBank/DDBJ whole genome shotgun (WGS) entry which is preliminary data.</text>
</comment>
<sequence>MMATAAVKRAWLNANHHQQLVNASNSDADLRSYWLQAQQWTPAELHYRPVTATSRHHSPSPGVEVCEQGHNSLKVRTADCGPHLVSLGSGRLSTNITLIQLPEGRLLMGCGGSYVQRQPDVVVQGTGVEPIHCYIENINGVVSLYPLGEMTSVDGLPVATPTRLTQELAGLVPSFNE</sequence>
<accession>A0ABQ9YS19</accession>
<evidence type="ECO:0008006" key="3">
    <source>
        <dbReference type="Google" id="ProtNLM"/>
    </source>
</evidence>
<gene>
    <name evidence="1" type="ORF">OUZ56_005175</name>
</gene>
<dbReference type="InterPro" id="IPR052212">
    <property type="entry name" value="PH-like_domain"/>
</dbReference>
<organism evidence="1 2">
    <name type="scientific">Daphnia magna</name>
    <dbReference type="NCBI Taxonomy" id="35525"/>
    <lineage>
        <taxon>Eukaryota</taxon>
        <taxon>Metazoa</taxon>
        <taxon>Ecdysozoa</taxon>
        <taxon>Arthropoda</taxon>
        <taxon>Crustacea</taxon>
        <taxon>Branchiopoda</taxon>
        <taxon>Diplostraca</taxon>
        <taxon>Cladocera</taxon>
        <taxon>Anomopoda</taxon>
        <taxon>Daphniidae</taxon>
        <taxon>Daphnia</taxon>
    </lineage>
</organism>
<dbReference type="InterPro" id="IPR008984">
    <property type="entry name" value="SMAD_FHA_dom_sf"/>
</dbReference>
<dbReference type="PANTHER" id="PTHR12156">
    <property type="entry name" value="PLECKSTRIN HOMOLOGY-LIKE DOMAIN, FAMILY B, MEMBER 3"/>
    <property type="match status" value="1"/>
</dbReference>
<dbReference type="PANTHER" id="PTHR12156:SF5">
    <property type="entry name" value="FI18040P1"/>
    <property type="match status" value="1"/>
</dbReference>
<name>A0ABQ9YS19_9CRUS</name>
<reference evidence="1 2" key="1">
    <citation type="journal article" date="2023" name="Nucleic Acids Res.">
        <title>The hologenome of Daphnia magna reveals possible DNA methylation and microbiome-mediated evolution of the host genome.</title>
        <authorList>
            <person name="Chaturvedi A."/>
            <person name="Li X."/>
            <person name="Dhandapani V."/>
            <person name="Marshall H."/>
            <person name="Kissane S."/>
            <person name="Cuenca-Cambronero M."/>
            <person name="Asole G."/>
            <person name="Calvet F."/>
            <person name="Ruiz-Romero M."/>
            <person name="Marangio P."/>
            <person name="Guigo R."/>
            <person name="Rago D."/>
            <person name="Mirbahai L."/>
            <person name="Eastwood N."/>
            <person name="Colbourne J.K."/>
            <person name="Zhou J."/>
            <person name="Mallon E."/>
            <person name="Orsini L."/>
        </authorList>
    </citation>
    <scope>NUCLEOTIDE SEQUENCE [LARGE SCALE GENOMIC DNA]</scope>
    <source>
        <strain evidence="1">LRV0_1</strain>
    </source>
</reference>